<accession>A0A059EC54</accession>
<sequence>MDHLFAPPQNLPPEMEPRRFWIWLQLILLRLHVRMVKGADANFLYGLTRTGQVFLVEIGDTKAEHQAALARKKQQDMLNWTPSKAFTAALDGASLLSAHPIEGGAPEANAFLAPVAPAACAPIAGCTLPPPDT</sequence>
<evidence type="ECO:0000313" key="2">
    <source>
        <dbReference type="Proteomes" id="UP000024547"/>
    </source>
</evidence>
<protein>
    <submittedName>
        <fullName evidence="1">Uncharacterized protein</fullName>
    </submittedName>
</protein>
<dbReference type="OrthoDB" id="7621799at2"/>
<dbReference type="AlphaFoldDB" id="A0A059EC54"/>
<proteinExistence type="predicted"/>
<organism evidence="1 2">
    <name type="scientific">Hyphomonas atlantica</name>
    <dbReference type="NCBI Taxonomy" id="1280948"/>
    <lineage>
        <taxon>Bacteria</taxon>
        <taxon>Pseudomonadati</taxon>
        <taxon>Pseudomonadota</taxon>
        <taxon>Alphaproteobacteria</taxon>
        <taxon>Hyphomonadales</taxon>
        <taxon>Hyphomonadaceae</taxon>
        <taxon>Hyphomonas</taxon>
    </lineage>
</organism>
<reference evidence="1 2" key="1">
    <citation type="journal article" date="2014" name="Antonie Van Leeuwenhoek">
        <title>Hyphomonas beringensis sp. nov. and Hyphomonas chukchiensis sp. nov., isolated from surface seawater of the Bering Sea and Chukchi Sea.</title>
        <authorList>
            <person name="Li C."/>
            <person name="Lai Q."/>
            <person name="Li G."/>
            <person name="Dong C."/>
            <person name="Wang J."/>
            <person name="Liao Y."/>
            <person name="Shao Z."/>
        </authorList>
    </citation>
    <scope>NUCLEOTIDE SEQUENCE [LARGE SCALE GENOMIC DNA]</scope>
    <source>
        <strain evidence="1 2">22II1-22F38</strain>
    </source>
</reference>
<gene>
    <name evidence="1" type="ORF">HY36_02515</name>
</gene>
<dbReference type="Proteomes" id="UP000024547">
    <property type="component" value="Unassembled WGS sequence"/>
</dbReference>
<comment type="caution">
    <text evidence="1">The sequence shown here is derived from an EMBL/GenBank/DDBJ whole genome shotgun (WGS) entry which is preliminary data.</text>
</comment>
<dbReference type="EMBL" id="AWFH01000001">
    <property type="protein sequence ID" value="KCZ65276.1"/>
    <property type="molecule type" value="Genomic_DNA"/>
</dbReference>
<evidence type="ECO:0000313" key="1">
    <source>
        <dbReference type="EMBL" id="KCZ65276.1"/>
    </source>
</evidence>
<dbReference type="RefSeq" id="WP_035547696.1">
    <property type="nucleotide sequence ID" value="NZ_AWFH01000001.1"/>
</dbReference>
<name>A0A059EC54_9PROT</name>
<keyword evidence="2" id="KW-1185">Reference proteome</keyword>
<dbReference type="PATRIC" id="fig|1280948.3.peg.497"/>